<feature type="chain" id="PRO_5047135516" description="Putrescine-binding periplasmic protein" evidence="6">
    <location>
        <begin position="27"/>
        <end position="370"/>
    </location>
</feature>
<feature type="signal peptide" evidence="6">
    <location>
        <begin position="1"/>
        <end position="26"/>
    </location>
</feature>
<proteinExistence type="inferred from homology"/>
<keyword evidence="3 6" id="KW-0732">Signal</keyword>
<comment type="caution">
    <text evidence="7">The sequence shown here is derived from an EMBL/GenBank/DDBJ whole genome shotgun (WGS) entry which is preliminary data.</text>
</comment>
<dbReference type="InterPro" id="IPR006059">
    <property type="entry name" value="SBP"/>
</dbReference>
<evidence type="ECO:0000313" key="8">
    <source>
        <dbReference type="Proteomes" id="UP001203338"/>
    </source>
</evidence>
<keyword evidence="4 5" id="KW-0574">Periplasm</keyword>
<comment type="similarity">
    <text evidence="5">Belongs to the bacterial solute-binding protein PotD/PotF family.</text>
</comment>
<dbReference type="PIRSF" id="PIRSF019574">
    <property type="entry name" value="Periplasmic_polyamine_BP"/>
    <property type="match status" value="1"/>
</dbReference>
<dbReference type="CDD" id="cd13659">
    <property type="entry name" value="PBP2_PotF"/>
    <property type="match status" value="1"/>
</dbReference>
<comment type="function">
    <text evidence="5">Required for the activity of the bacterial periplasmic transport system of putrescine.</text>
</comment>
<dbReference type="SUPFAM" id="SSF53850">
    <property type="entry name" value="Periplasmic binding protein-like II"/>
    <property type="match status" value="1"/>
</dbReference>
<accession>A0ABT0PIK5</accession>
<dbReference type="PRINTS" id="PR00909">
    <property type="entry name" value="SPERMDNBNDNG"/>
</dbReference>
<keyword evidence="2 5" id="KW-0813">Transport</keyword>
<name>A0ABT0PIK5_9GAMM</name>
<evidence type="ECO:0000256" key="1">
    <source>
        <dbReference type="ARBA" id="ARBA00004418"/>
    </source>
</evidence>
<evidence type="ECO:0000256" key="3">
    <source>
        <dbReference type="ARBA" id="ARBA00022729"/>
    </source>
</evidence>
<evidence type="ECO:0000256" key="2">
    <source>
        <dbReference type="ARBA" id="ARBA00022448"/>
    </source>
</evidence>
<dbReference type="RefSeq" id="WP_249700603.1">
    <property type="nucleotide sequence ID" value="NZ_JAMFLX010000021.1"/>
</dbReference>
<protein>
    <recommendedName>
        <fullName evidence="5">Putrescine-binding periplasmic protein</fullName>
    </recommendedName>
</protein>
<gene>
    <name evidence="7" type="ORF">M3P05_14765</name>
</gene>
<dbReference type="PANTHER" id="PTHR30222:SF12">
    <property type="entry name" value="NORSPERMIDINE SENSOR"/>
    <property type="match status" value="1"/>
</dbReference>
<evidence type="ECO:0000313" key="7">
    <source>
        <dbReference type="EMBL" id="MCL6271185.1"/>
    </source>
</evidence>
<evidence type="ECO:0000256" key="5">
    <source>
        <dbReference type="PIRNR" id="PIRNR019574"/>
    </source>
</evidence>
<evidence type="ECO:0000256" key="4">
    <source>
        <dbReference type="ARBA" id="ARBA00022764"/>
    </source>
</evidence>
<organism evidence="7 8">
    <name type="scientific">Parendozoicomonas callyspongiae</name>
    <dbReference type="NCBI Taxonomy" id="2942213"/>
    <lineage>
        <taxon>Bacteria</taxon>
        <taxon>Pseudomonadati</taxon>
        <taxon>Pseudomonadota</taxon>
        <taxon>Gammaproteobacteria</taxon>
        <taxon>Oceanospirillales</taxon>
        <taxon>Endozoicomonadaceae</taxon>
        <taxon>Parendozoicomonas</taxon>
    </lineage>
</organism>
<sequence>MLHKFCLALSFSVLSTLSFLPATSQAEEQNNELFVYNWYEYIAPNTVPDFEKKAGVKVTYDVYDSNEVLEAKLLSGRSGYDIVAPSHDFLANQIKAGVYEPLDKSRFKNYKNLNPEAMRLLDEVDPGNKYGIPYLWQTTGLAINPAKVKEFAGEDAPVDSWELVFNPKYMQKLEKCGVAFMDAPTEVFPAALRFIGKDPNSRRSGDYRAATDMLMKVAPYVTYFNSSRALTDLANGDVCVAIVWSGDALIADERAQKAGNGVSVKYVIPKEGAAVSYDVMAIPKDAENKENAYKFLDYVMEPKVAADITNFVYYANPNKAATPYVEKELRQNPGVYPSGAIEKSLYIFKPLDGKLRRVVTREWTRIISGQ</sequence>
<keyword evidence="8" id="KW-1185">Reference proteome</keyword>
<dbReference type="InterPro" id="IPR001188">
    <property type="entry name" value="Sperm_putr-bd"/>
</dbReference>
<reference evidence="7 8" key="1">
    <citation type="submission" date="2022-05" db="EMBL/GenBank/DDBJ databases">
        <authorList>
            <person name="Park J.-S."/>
        </authorList>
    </citation>
    <scope>NUCLEOTIDE SEQUENCE [LARGE SCALE GENOMIC DNA]</scope>
    <source>
        <strain evidence="7 8">2012CJ34-2</strain>
    </source>
</reference>
<comment type="subcellular location">
    <subcellularLocation>
        <location evidence="1 5">Periplasm</location>
    </subcellularLocation>
</comment>
<dbReference type="Proteomes" id="UP001203338">
    <property type="component" value="Unassembled WGS sequence"/>
</dbReference>
<evidence type="ECO:0000256" key="6">
    <source>
        <dbReference type="SAM" id="SignalP"/>
    </source>
</evidence>
<dbReference type="Gene3D" id="3.40.190.10">
    <property type="entry name" value="Periplasmic binding protein-like II"/>
    <property type="match status" value="2"/>
</dbReference>
<dbReference type="PANTHER" id="PTHR30222">
    <property type="entry name" value="SPERMIDINE/PUTRESCINE-BINDING PERIPLASMIC PROTEIN"/>
    <property type="match status" value="1"/>
</dbReference>
<dbReference type="EMBL" id="JAMFLX010000021">
    <property type="protein sequence ID" value="MCL6271185.1"/>
    <property type="molecule type" value="Genomic_DNA"/>
</dbReference>
<dbReference type="Pfam" id="PF01547">
    <property type="entry name" value="SBP_bac_1"/>
    <property type="match status" value="1"/>
</dbReference>